<dbReference type="AlphaFoldDB" id="A0A6J4VTT5"/>
<feature type="non-terminal residue" evidence="2">
    <location>
        <position position="1"/>
    </location>
</feature>
<evidence type="ECO:0000256" key="1">
    <source>
        <dbReference type="SAM" id="MobiDB-lite"/>
    </source>
</evidence>
<gene>
    <name evidence="2" type="ORF">AVDCRST_MAG88-4259</name>
</gene>
<feature type="region of interest" description="Disordered" evidence="1">
    <location>
        <begin position="1"/>
        <end position="42"/>
    </location>
</feature>
<proteinExistence type="predicted"/>
<name>A0A6J4VTT5_9BACT</name>
<organism evidence="2">
    <name type="scientific">uncultured Thermomicrobiales bacterium</name>
    <dbReference type="NCBI Taxonomy" id="1645740"/>
    <lineage>
        <taxon>Bacteria</taxon>
        <taxon>Pseudomonadati</taxon>
        <taxon>Thermomicrobiota</taxon>
        <taxon>Thermomicrobia</taxon>
        <taxon>Thermomicrobiales</taxon>
        <taxon>environmental samples</taxon>
    </lineage>
</organism>
<feature type="compositionally biased region" description="Basic residues" evidence="1">
    <location>
        <begin position="20"/>
        <end position="31"/>
    </location>
</feature>
<accession>A0A6J4VTT5</accession>
<protein>
    <submittedName>
        <fullName evidence="2">Uncharacterized protein</fullName>
    </submittedName>
</protein>
<reference evidence="2" key="1">
    <citation type="submission" date="2020-02" db="EMBL/GenBank/DDBJ databases">
        <authorList>
            <person name="Meier V. D."/>
        </authorList>
    </citation>
    <scope>NUCLEOTIDE SEQUENCE</scope>
    <source>
        <strain evidence="2">AVDCRST_MAG88</strain>
    </source>
</reference>
<evidence type="ECO:0000313" key="2">
    <source>
        <dbReference type="EMBL" id="CAA9587759.1"/>
    </source>
</evidence>
<sequence>WGRACGDPWRTKGSNCRGSRSTRRGWSRRSCRAPMTAPCGCS</sequence>
<dbReference type="EMBL" id="CADCWM010001064">
    <property type="protein sequence ID" value="CAA9587759.1"/>
    <property type="molecule type" value="Genomic_DNA"/>
</dbReference>
<feature type="non-terminal residue" evidence="2">
    <location>
        <position position="42"/>
    </location>
</feature>